<evidence type="ECO:0000259" key="10">
    <source>
        <dbReference type="Pfam" id="PF08234"/>
    </source>
</evidence>
<dbReference type="AlphaFoldDB" id="A0A803MG06"/>
<evidence type="ECO:0000256" key="4">
    <source>
        <dbReference type="ARBA" id="ARBA00022618"/>
    </source>
</evidence>
<dbReference type="CDD" id="cd23784">
    <property type="entry name" value="RWD_Spc25"/>
    <property type="match status" value="1"/>
</dbReference>
<evidence type="ECO:0000313" key="11">
    <source>
        <dbReference type="EnsemblPlants" id="AUR62028750-RA:cds"/>
    </source>
</evidence>
<dbReference type="EnsemblPlants" id="AUR62028750-RA">
    <property type="protein sequence ID" value="AUR62028750-RA:cds"/>
    <property type="gene ID" value="AUR62028750"/>
</dbReference>
<accession>A0A803MG06</accession>
<keyword evidence="3 9" id="KW-0158">Chromosome</keyword>
<keyword evidence="9" id="KW-0995">Kinetochore</keyword>
<dbReference type="Pfam" id="PF08234">
    <property type="entry name" value="Spindle_Spc25"/>
    <property type="match status" value="1"/>
</dbReference>
<comment type="similarity">
    <text evidence="2 9">Belongs to the SPC25 family.</text>
</comment>
<keyword evidence="12" id="KW-1185">Reference proteome</keyword>
<dbReference type="Gramene" id="AUR62028750-RA">
    <property type="protein sequence ID" value="AUR62028750-RA:cds"/>
    <property type="gene ID" value="AUR62028750"/>
</dbReference>
<reference evidence="11" key="2">
    <citation type="submission" date="2021-03" db="UniProtKB">
        <authorList>
            <consortium name="EnsemblPlants"/>
        </authorList>
    </citation>
    <scope>IDENTIFICATION</scope>
</reference>
<dbReference type="Proteomes" id="UP000596660">
    <property type="component" value="Unplaced"/>
</dbReference>
<comment type="subcellular location">
    <subcellularLocation>
        <location evidence="1">Chromosome</location>
        <location evidence="1">Centromere</location>
    </subcellularLocation>
    <subcellularLocation>
        <location evidence="9">Nucleus</location>
    </subcellularLocation>
    <subcellularLocation>
        <location evidence="9">Chromosome</location>
        <location evidence="9">Centromere</location>
        <location evidence="9">Kinetochore</location>
    </subcellularLocation>
</comment>
<evidence type="ECO:0000256" key="8">
    <source>
        <dbReference type="ARBA" id="ARBA00023328"/>
    </source>
</evidence>
<reference evidence="11" key="1">
    <citation type="journal article" date="2017" name="Nature">
        <title>The genome of Chenopodium quinoa.</title>
        <authorList>
            <person name="Jarvis D.E."/>
            <person name="Ho Y.S."/>
            <person name="Lightfoot D.J."/>
            <person name="Schmoeckel S.M."/>
            <person name="Li B."/>
            <person name="Borm T.J.A."/>
            <person name="Ohyanagi H."/>
            <person name="Mineta K."/>
            <person name="Michell C.T."/>
            <person name="Saber N."/>
            <person name="Kharbatia N.M."/>
            <person name="Rupper R.R."/>
            <person name="Sharp A.R."/>
            <person name="Dally N."/>
            <person name="Boughton B.A."/>
            <person name="Woo Y.H."/>
            <person name="Gao G."/>
            <person name="Schijlen E.G.W.M."/>
            <person name="Guo X."/>
            <person name="Momin A.A."/>
            <person name="Negrao S."/>
            <person name="Al-Babili S."/>
            <person name="Gehring C."/>
            <person name="Roessner U."/>
            <person name="Jung C."/>
            <person name="Murphy K."/>
            <person name="Arold S.T."/>
            <person name="Gojobori T."/>
            <person name="van der Linden C.G."/>
            <person name="van Loo E.N."/>
            <person name="Jellen E.N."/>
            <person name="Maughan P.J."/>
            <person name="Tester M."/>
        </authorList>
    </citation>
    <scope>NUCLEOTIDE SEQUENCE [LARGE SCALE GENOMIC DNA]</scope>
    <source>
        <strain evidence="11">cv. PI 614886</strain>
    </source>
</reference>
<dbReference type="GO" id="GO:0031262">
    <property type="term" value="C:Ndc80 complex"/>
    <property type="evidence" value="ECO:0007669"/>
    <property type="project" value="InterPro"/>
</dbReference>
<keyword evidence="6" id="KW-0175">Coiled coil</keyword>
<keyword evidence="7 9" id="KW-0131">Cell cycle</keyword>
<dbReference type="GO" id="GO:0051301">
    <property type="term" value="P:cell division"/>
    <property type="evidence" value="ECO:0007669"/>
    <property type="project" value="UniProtKB-UniRule"/>
</dbReference>
<evidence type="ECO:0000256" key="5">
    <source>
        <dbReference type="ARBA" id="ARBA00022776"/>
    </source>
</evidence>
<dbReference type="InterPro" id="IPR013255">
    <property type="entry name" value="Spc25_C"/>
</dbReference>
<evidence type="ECO:0000256" key="9">
    <source>
        <dbReference type="RuleBase" id="RU367150"/>
    </source>
</evidence>
<dbReference type="FunFam" id="3.30.457.50:FF:000001">
    <property type="entry name" value="Probable kinetochore protein spc25"/>
    <property type="match status" value="1"/>
</dbReference>
<evidence type="ECO:0000256" key="3">
    <source>
        <dbReference type="ARBA" id="ARBA00022454"/>
    </source>
</evidence>
<comment type="function">
    <text evidence="9">Acts as a component of the essential kinetochore-associated NDC80 complex, which is required for chromosome segregation and spindle checkpoint activity.</text>
</comment>
<evidence type="ECO:0000256" key="2">
    <source>
        <dbReference type="ARBA" id="ARBA00006379"/>
    </source>
</evidence>
<dbReference type="PANTHER" id="PTHR14281:SF0">
    <property type="entry name" value="KINETOCHORE PROTEIN SPC25"/>
    <property type="match status" value="1"/>
</dbReference>
<comment type="subunit">
    <text evidence="9">Component of the NDC80 complex.</text>
</comment>
<keyword evidence="8 9" id="KW-0137">Centromere</keyword>
<dbReference type="InterPro" id="IPR045143">
    <property type="entry name" value="Spc25"/>
</dbReference>
<evidence type="ECO:0000256" key="1">
    <source>
        <dbReference type="ARBA" id="ARBA00004584"/>
    </source>
</evidence>
<dbReference type="Gene3D" id="3.30.457.50">
    <property type="entry name" value="Chromosome segregation protein Spc25"/>
    <property type="match status" value="1"/>
</dbReference>
<evidence type="ECO:0000256" key="6">
    <source>
        <dbReference type="ARBA" id="ARBA00023054"/>
    </source>
</evidence>
<dbReference type="GO" id="GO:0005634">
    <property type="term" value="C:nucleus"/>
    <property type="evidence" value="ECO:0007669"/>
    <property type="project" value="UniProtKB-SubCell"/>
</dbReference>
<keyword evidence="4 9" id="KW-0132">Cell division</keyword>
<feature type="domain" description="Chromosome segregation protein Spc25 C-terminal" evidence="10">
    <location>
        <begin position="161"/>
        <end position="228"/>
    </location>
</feature>
<sequence>MASFHNRAEGTVLSKLSELRTVCNKDIEIHHQNTDSIFASFGNFLQSQRSKAELTVHNHVKLGKLKVELRELEDELVRALAVKTRNEVKRIAITDSLSETIVKADELQKIVQDQAARKDEYASILSEQSKENSREASRSREEIQEAFKWYNRILGFRIDGGHGVTFTFTSVNKKCPAEEYSFTVRHANEKYTLLGSKPHLKDIEELVHELNKSNGLFRFVRIMREKFQTTSLGPVSHFIYQDQDCTSISLSAPVSLGSICSRSKSPLPLREVNGETKKLDHG</sequence>
<proteinExistence type="inferred from homology"/>
<evidence type="ECO:0000313" key="12">
    <source>
        <dbReference type="Proteomes" id="UP000596660"/>
    </source>
</evidence>
<dbReference type="OMA" id="QETARCQ"/>
<organism evidence="11 12">
    <name type="scientific">Chenopodium quinoa</name>
    <name type="common">Quinoa</name>
    <dbReference type="NCBI Taxonomy" id="63459"/>
    <lineage>
        <taxon>Eukaryota</taxon>
        <taxon>Viridiplantae</taxon>
        <taxon>Streptophyta</taxon>
        <taxon>Embryophyta</taxon>
        <taxon>Tracheophyta</taxon>
        <taxon>Spermatophyta</taxon>
        <taxon>Magnoliopsida</taxon>
        <taxon>eudicotyledons</taxon>
        <taxon>Gunneridae</taxon>
        <taxon>Pentapetalae</taxon>
        <taxon>Caryophyllales</taxon>
        <taxon>Chenopodiaceae</taxon>
        <taxon>Chenopodioideae</taxon>
        <taxon>Atripliceae</taxon>
        <taxon>Chenopodium</taxon>
    </lineage>
</organism>
<keyword evidence="5 9" id="KW-0498">Mitosis</keyword>
<name>A0A803MG06_CHEQI</name>
<evidence type="ECO:0000256" key="7">
    <source>
        <dbReference type="ARBA" id="ARBA00023306"/>
    </source>
</evidence>
<dbReference type="PANTHER" id="PTHR14281">
    <property type="entry name" value="KINETOCHORE PROTEIN SPC25-RELATED"/>
    <property type="match status" value="1"/>
</dbReference>
<dbReference type="GO" id="GO:0007059">
    <property type="term" value="P:chromosome segregation"/>
    <property type="evidence" value="ECO:0007669"/>
    <property type="project" value="InterPro"/>
</dbReference>
<protein>
    <recommendedName>
        <fullName evidence="9">Kinetochore protein SPC25</fullName>
    </recommendedName>
</protein>
<keyword evidence="9" id="KW-0539">Nucleus</keyword>